<dbReference type="STRING" id="4081.A0A3Q7IEB0"/>
<evidence type="ECO:0000259" key="2">
    <source>
        <dbReference type="Pfam" id="PF07727"/>
    </source>
</evidence>
<feature type="domain" description="Reverse transcriptase Ty1/copia-type" evidence="2">
    <location>
        <begin position="91"/>
        <end position="178"/>
    </location>
</feature>
<dbReference type="Pfam" id="PF07727">
    <property type="entry name" value="RVT_2"/>
    <property type="match status" value="1"/>
</dbReference>
<dbReference type="Gramene" id="Solyc10g045157.1.1">
    <property type="protein sequence ID" value="Solyc10g045157.1.1"/>
    <property type="gene ID" value="Solyc10g045157.1"/>
</dbReference>
<accession>A0A3Q7IEB0</accession>
<dbReference type="EnsemblPlants" id="Solyc10g045157.1.1">
    <property type="protein sequence ID" value="Solyc10g045157.1.1"/>
    <property type="gene ID" value="Solyc10g045157.1"/>
</dbReference>
<dbReference type="Proteomes" id="UP000004994">
    <property type="component" value="Chromosome 10"/>
</dbReference>
<sequence length="339" mass="37895">MGERGGLMPGLFPSSQHQSSPQHQSSHPNKDKHRATEIAAHSAGNITSFHVSSEPDKWIVDTGAKNHMTPNLGMLHGAYEQQRQNVHLPNGNRSNTVLVLVYVDDLLISGSSSTLILDTKNLLNHHFKIIDLGEMKYFPGLEIARSSKGISVYQRKFCLDLISDLGLTGSKPASTPLEANHKLTSVMYDESIAASLEKSLNDEFLKDPTSYQKLIGKLLYLTMARPDIGYAIQNLSQFMHSPNKSHMEAALRVFRYLKNAPSLGIILDEVQDQLFCKSFPSNNVIWNIYGEKKLLESSGDRVDMQETSRLENPIEIMICDAFEQYRQQSADLGTFQPFG</sequence>
<feature type="compositionally biased region" description="Low complexity" evidence="1">
    <location>
        <begin position="13"/>
        <end position="27"/>
    </location>
</feature>
<name>A0A3Q7IEB0_SOLLC</name>
<dbReference type="AlphaFoldDB" id="A0A3Q7IEB0"/>
<dbReference type="InParanoid" id="A0A3Q7IEB0"/>
<dbReference type="InterPro" id="IPR043502">
    <property type="entry name" value="DNA/RNA_pol_sf"/>
</dbReference>
<evidence type="ECO:0000313" key="3">
    <source>
        <dbReference type="EnsemblPlants" id="Solyc10g045157.1.1"/>
    </source>
</evidence>
<reference evidence="3" key="2">
    <citation type="submission" date="2019-01" db="UniProtKB">
        <authorList>
            <consortium name="EnsemblPlants"/>
        </authorList>
    </citation>
    <scope>IDENTIFICATION</scope>
    <source>
        <strain evidence="3">cv. Heinz 1706</strain>
    </source>
</reference>
<dbReference type="InterPro" id="IPR013103">
    <property type="entry name" value="RVT_2"/>
</dbReference>
<dbReference type="PANTHER" id="PTHR11439">
    <property type="entry name" value="GAG-POL-RELATED RETROTRANSPOSON"/>
    <property type="match status" value="1"/>
</dbReference>
<evidence type="ECO:0000256" key="1">
    <source>
        <dbReference type="SAM" id="MobiDB-lite"/>
    </source>
</evidence>
<proteinExistence type="predicted"/>
<evidence type="ECO:0000313" key="4">
    <source>
        <dbReference type="Proteomes" id="UP000004994"/>
    </source>
</evidence>
<dbReference type="SUPFAM" id="SSF56672">
    <property type="entry name" value="DNA/RNA polymerases"/>
    <property type="match status" value="1"/>
</dbReference>
<organism evidence="3">
    <name type="scientific">Solanum lycopersicum</name>
    <name type="common">Tomato</name>
    <name type="synonym">Lycopersicon esculentum</name>
    <dbReference type="NCBI Taxonomy" id="4081"/>
    <lineage>
        <taxon>Eukaryota</taxon>
        <taxon>Viridiplantae</taxon>
        <taxon>Streptophyta</taxon>
        <taxon>Embryophyta</taxon>
        <taxon>Tracheophyta</taxon>
        <taxon>Spermatophyta</taxon>
        <taxon>Magnoliopsida</taxon>
        <taxon>eudicotyledons</taxon>
        <taxon>Gunneridae</taxon>
        <taxon>Pentapetalae</taxon>
        <taxon>asterids</taxon>
        <taxon>lamiids</taxon>
        <taxon>Solanales</taxon>
        <taxon>Solanaceae</taxon>
        <taxon>Solanoideae</taxon>
        <taxon>Solaneae</taxon>
        <taxon>Solanum</taxon>
        <taxon>Solanum subgen. Lycopersicon</taxon>
    </lineage>
</organism>
<protein>
    <recommendedName>
        <fullName evidence="2">Reverse transcriptase Ty1/copia-type domain-containing protein</fullName>
    </recommendedName>
</protein>
<reference evidence="3" key="1">
    <citation type="journal article" date="2012" name="Nature">
        <title>The tomato genome sequence provides insights into fleshy fruit evolution.</title>
        <authorList>
            <consortium name="Tomato Genome Consortium"/>
        </authorList>
    </citation>
    <scope>NUCLEOTIDE SEQUENCE [LARGE SCALE GENOMIC DNA]</scope>
    <source>
        <strain evidence="3">cv. Heinz 1706</strain>
    </source>
</reference>
<keyword evidence="4" id="KW-1185">Reference proteome</keyword>
<feature type="region of interest" description="Disordered" evidence="1">
    <location>
        <begin position="1"/>
        <end position="35"/>
    </location>
</feature>
<dbReference type="PANTHER" id="PTHR11439:SF446">
    <property type="entry name" value="REVERSE TRANSCRIPTASE TY1_COPIA-TYPE DOMAIN-CONTAINING PROTEIN"/>
    <property type="match status" value="1"/>
</dbReference>